<dbReference type="PANTHER" id="PTHR34220:SF7">
    <property type="entry name" value="SENSOR HISTIDINE KINASE YPDA"/>
    <property type="match status" value="1"/>
</dbReference>
<evidence type="ECO:0000313" key="9">
    <source>
        <dbReference type="EMBL" id="AVF27427.1"/>
    </source>
</evidence>
<keyword evidence="4 7" id="KW-1133">Transmembrane helix</keyword>
<feature type="transmembrane region" description="Helical" evidence="7">
    <location>
        <begin position="295"/>
        <end position="319"/>
    </location>
</feature>
<feature type="transmembrane region" description="Helical" evidence="7">
    <location>
        <begin position="7"/>
        <end position="30"/>
    </location>
</feature>
<dbReference type="Gene3D" id="6.10.340.10">
    <property type="match status" value="1"/>
</dbReference>
<keyword evidence="6" id="KW-0175">Coiled coil</keyword>
<evidence type="ECO:0000256" key="5">
    <source>
        <dbReference type="ARBA" id="ARBA00023136"/>
    </source>
</evidence>
<proteinExistence type="predicted"/>
<keyword evidence="3 7" id="KW-0812">Transmembrane</keyword>
<dbReference type="SUPFAM" id="SSF158472">
    <property type="entry name" value="HAMP domain-like"/>
    <property type="match status" value="1"/>
</dbReference>
<dbReference type="PROSITE" id="PS50885">
    <property type="entry name" value="HAMP"/>
    <property type="match status" value="1"/>
</dbReference>
<protein>
    <submittedName>
        <fullName evidence="9">HAMP domain protein</fullName>
    </submittedName>
</protein>
<reference evidence="10" key="1">
    <citation type="submission" date="2017-02" db="EMBL/GenBank/DDBJ databases">
        <title>Delineation of Paenibacillus larvae strains originating from foulbrood outbreaks.</title>
        <authorList>
            <person name="Beims H."/>
            <person name="Bunk B."/>
            <person name="Sproeer C."/>
            <person name="Mohr K.I."/>
            <person name="Pradella S."/>
            <person name="Guenther G."/>
            <person name="Rohde M."/>
            <person name="von der Ohe W."/>
            <person name="Steinert M."/>
        </authorList>
    </citation>
    <scope>NUCLEOTIDE SEQUENCE [LARGE SCALE GENOMIC DNA]</scope>
    <source>
        <strain evidence="10">Eric_III</strain>
    </source>
</reference>
<dbReference type="EMBL" id="CP019655">
    <property type="protein sequence ID" value="AVF27427.1"/>
    <property type="molecule type" value="Genomic_DNA"/>
</dbReference>
<dbReference type="Pfam" id="PF00672">
    <property type="entry name" value="HAMP"/>
    <property type="match status" value="1"/>
</dbReference>
<name>A0A2L1U3A5_9BACL</name>
<dbReference type="PANTHER" id="PTHR34220">
    <property type="entry name" value="SENSOR HISTIDINE KINASE YPDA"/>
    <property type="match status" value="1"/>
</dbReference>
<keyword evidence="2" id="KW-1003">Cell membrane</keyword>
<keyword evidence="5 7" id="KW-0472">Membrane</keyword>
<evidence type="ECO:0000256" key="7">
    <source>
        <dbReference type="SAM" id="Phobius"/>
    </source>
</evidence>
<dbReference type="SMART" id="SM00304">
    <property type="entry name" value="HAMP"/>
    <property type="match status" value="1"/>
</dbReference>
<evidence type="ECO:0000256" key="2">
    <source>
        <dbReference type="ARBA" id="ARBA00022475"/>
    </source>
</evidence>
<evidence type="ECO:0000256" key="1">
    <source>
        <dbReference type="ARBA" id="ARBA00004651"/>
    </source>
</evidence>
<comment type="subcellular location">
    <subcellularLocation>
        <location evidence="1">Cell membrane</location>
        <topology evidence="1">Multi-pass membrane protein</topology>
    </subcellularLocation>
</comment>
<evidence type="ECO:0000256" key="4">
    <source>
        <dbReference type="ARBA" id="ARBA00022989"/>
    </source>
</evidence>
<dbReference type="InterPro" id="IPR010559">
    <property type="entry name" value="Sig_transdc_His_kin_internal"/>
</dbReference>
<sequence length="428" mass="49484">MNLRKKVFIAFLAFIIFPLIAIGIVTYFLVQHTLQEKYSEQSELIIKSIGRNISSIIKEANYYSDYWMLGDSIQRTLSRAESIDTDMEIHSLLRQTFLSYSPISSVAIYKMDGSMSSSSKTSFQPISYSFLSNHPVFKEILELNGGPKWIGPYENPEITGNKNLFTQIRVVNSLSNLEHIGYLYLQFQFNELDKIFNYYLNKDDPNNHFLLVNRQGAILYDNHKKADGKNIFTFLSKKLDLSKEYQTERLYYDGTESVISTYHIIPDFSGSMEWTLISVTPWEYLSGDTQFILKWVGIIISLFLVSALLFNLFFVNWYIRFIIKLIHSMKSVEKGDLTVRLKAEGRDETTILAKGFNRLLERVSTLLEEVKQEQEHKNKAELMLLQAQIKPHFLFNTLESIDALAAQNQGKKVSQMVYRLGTILSTAY</sequence>
<feature type="coiled-coil region" evidence="6">
    <location>
        <begin position="353"/>
        <end position="383"/>
    </location>
</feature>
<dbReference type="Proteomes" id="UP000239833">
    <property type="component" value="Chromosome"/>
</dbReference>
<dbReference type="Pfam" id="PF06580">
    <property type="entry name" value="His_kinase"/>
    <property type="match status" value="1"/>
</dbReference>
<evidence type="ECO:0000256" key="6">
    <source>
        <dbReference type="SAM" id="Coils"/>
    </source>
</evidence>
<evidence type="ECO:0000259" key="8">
    <source>
        <dbReference type="PROSITE" id="PS50885"/>
    </source>
</evidence>
<organism evidence="9 10">
    <name type="scientific">Paenibacillus larvae subsp. larvae</name>
    <dbReference type="NCBI Taxonomy" id="147375"/>
    <lineage>
        <taxon>Bacteria</taxon>
        <taxon>Bacillati</taxon>
        <taxon>Bacillota</taxon>
        <taxon>Bacilli</taxon>
        <taxon>Bacillales</taxon>
        <taxon>Paenibacillaceae</taxon>
        <taxon>Paenibacillus</taxon>
    </lineage>
</organism>
<dbReference type="InterPro" id="IPR003660">
    <property type="entry name" value="HAMP_dom"/>
</dbReference>
<dbReference type="GO" id="GO:0005886">
    <property type="term" value="C:plasma membrane"/>
    <property type="evidence" value="ECO:0007669"/>
    <property type="project" value="UniProtKB-SubCell"/>
</dbReference>
<feature type="domain" description="HAMP" evidence="8">
    <location>
        <begin position="316"/>
        <end position="368"/>
    </location>
</feature>
<dbReference type="InterPro" id="IPR033479">
    <property type="entry name" value="dCache_1"/>
</dbReference>
<accession>A0A2L1U3A5</accession>
<dbReference type="CDD" id="cd06225">
    <property type="entry name" value="HAMP"/>
    <property type="match status" value="1"/>
</dbReference>
<evidence type="ECO:0000313" key="10">
    <source>
        <dbReference type="Proteomes" id="UP000239833"/>
    </source>
</evidence>
<dbReference type="GO" id="GO:0000155">
    <property type="term" value="F:phosphorelay sensor kinase activity"/>
    <property type="evidence" value="ECO:0007669"/>
    <property type="project" value="InterPro"/>
</dbReference>
<evidence type="ECO:0000256" key="3">
    <source>
        <dbReference type="ARBA" id="ARBA00022692"/>
    </source>
</evidence>
<dbReference type="AlphaFoldDB" id="A0A2L1U3A5"/>
<dbReference type="InterPro" id="IPR050640">
    <property type="entry name" value="Bact_2-comp_sensor_kinase"/>
</dbReference>
<dbReference type="STRING" id="147375.BXP28_09430"/>
<dbReference type="Pfam" id="PF02743">
    <property type="entry name" value="dCache_1"/>
    <property type="match status" value="1"/>
</dbReference>
<gene>
    <name evidence="9" type="ORF">ERICIII_03312</name>
</gene>